<dbReference type="InterPro" id="IPR012373">
    <property type="entry name" value="Ferrdict_sens_TM"/>
</dbReference>
<dbReference type="InterPro" id="IPR006860">
    <property type="entry name" value="FecR"/>
</dbReference>
<dbReference type="Proteomes" id="UP001398556">
    <property type="component" value="Unassembled WGS sequence"/>
</dbReference>
<keyword evidence="1" id="KW-0812">Transmembrane</keyword>
<evidence type="ECO:0000256" key="1">
    <source>
        <dbReference type="SAM" id="Phobius"/>
    </source>
</evidence>
<dbReference type="PANTHER" id="PTHR30273">
    <property type="entry name" value="PERIPLASMIC SIGNAL SENSOR AND SIGMA FACTOR ACTIVATOR FECR-RELATED"/>
    <property type="match status" value="1"/>
</dbReference>
<dbReference type="RefSeq" id="WP_341698949.1">
    <property type="nucleotide sequence ID" value="NZ_JBBYHU010000001.1"/>
</dbReference>
<evidence type="ECO:0000313" key="5">
    <source>
        <dbReference type="Proteomes" id="UP001398556"/>
    </source>
</evidence>
<dbReference type="Gene3D" id="3.55.50.30">
    <property type="match status" value="1"/>
</dbReference>
<feature type="domain" description="Protein FecR C-terminal" evidence="3">
    <location>
        <begin position="313"/>
        <end position="382"/>
    </location>
</feature>
<keyword evidence="1" id="KW-1133">Transmembrane helix</keyword>
<comment type="caution">
    <text evidence="4">The sequence shown here is derived from an EMBL/GenBank/DDBJ whole genome shotgun (WGS) entry which is preliminary data.</text>
</comment>
<protein>
    <submittedName>
        <fullName evidence="4">FecR family protein</fullName>
    </submittedName>
</protein>
<gene>
    <name evidence="4" type="ORF">AAEO59_01295</name>
</gene>
<reference evidence="4 5" key="1">
    <citation type="submission" date="2024-04" db="EMBL/GenBank/DDBJ databases">
        <title>Flavobacterium sp. DGU99 16S ribosomal RNA gene Genome sequencing and assembly.</title>
        <authorList>
            <person name="Park S."/>
        </authorList>
    </citation>
    <scope>NUCLEOTIDE SEQUENCE [LARGE SCALE GENOMIC DNA]</scope>
    <source>
        <strain evidence="4 5">DGU99</strain>
    </source>
</reference>
<feature type="domain" description="FecR protein" evidence="2">
    <location>
        <begin position="172"/>
        <end position="270"/>
    </location>
</feature>
<dbReference type="Pfam" id="PF16344">
    <property type="entry name" value="FecR_C"/>
    <property type="match status" value="1"/>
</dbReference>
<dbReference type="Pfam" id="PF04773">
    <property type="entry name" value="FecR"/>
    <property type="match status" value="1"/>
</dbReference>
<dbReference type="Gene3D" id="2.60.120.1440">
    <property type="match status" value="1"/>
</dbReference>
<dbReference type="PIRSF" id="PIRSF018266">
    <property type="entry name" value="FecR"/>
    <property type="match status" value="1"/>
</dbReference>
<accession>A0ABU9HHT3</accession>
<feature type="transmembrane region" description="Helical" evidence="1">
    <location>
        <begin position="77"/>
        <end position="95"/>
    </location>
</feature>
<organism evidence="4 5">
    <name type="scientific">Flavobacterium flavipallidum</name>
    <dbReference type="NCBI Taxonomy" id="3139140"/>
    <lineage>
        <taxon>Bacteria</taxon>
        <taxon>Pseudomonadati</taxon>
        <taxon>Bacteroidota</taxon>
        <taxon>Flavobacteriia</taxon>
        <taxon>Flavobacteriales</taxon>
        <taxon>Flavobacteriaceae</taxon>
        <taxon>Flavobacterium</taxon>
    </lineage>
</organism>
<dbReference type="InterPro" id="IPR032508">
    <property type="entry name" value="FecR_C"/>
</dbReference>
<proteinExistence type="predicted"/>
<sequence>MQSNRINRLIIRLIDNTITDEESMVLTEWLKEAKNQDYFNKFIAANQLISERKKFEPKKSYLELLFKKTPRRRKTKTFYFAAAAILILVLTFYWFQPAPQVIHETTNNTPLIVNNQIQTGSNKAILTLSNGTKIILGKKTNYRTPFVKTDSASISYAANDKVTSNHTTYNTLTIPRGGQFTIELSDGSTVWLNSESEIRFPVSFQKGKLRNVELMYGEAYFSVSPSTKNGGSKFMVHQGKQTIEVLGTQFNVKAYKGDKSIITTLVEGKIAIHYNTNEKIMMPNEQAISDIQKGSLKIKNIDVKPEVSWKEGEFSFKEESLKNIMQVLSRWYDMEVVFENKSLEEVKFKGVLRKNLKIEEIMSIMMTTSINNYEINNHKIILK</sequence>
<dbReference type="PANTHER" id="PTHR30273:SF2">
    <property type="entry name" value="PROTEIN FECR"/>
    <property type="match status" value="1"/>
</dbReference>
<keyword evidence="1" id="KW-0472">Membrane</keyword>
<keyword evidence="5" id="KW-1185">Reference proteome</keyword>
<evidence type="ECO:0000259" key="3">
    <source>
        <dbReference type="Pfam" id="PF16344"/>
    </source>
</evidence>
<evidence type="ECO:0000259" key="2">
    <source>
        <dbReference type="Pfam" id="PF04773"/>
    </source>
</evidence>
<evidence type="ECO:0000313" key="4">
    <source>
        <dbReference type="EMBL" id="MEL1239675.1"/>
    </source>
</evidence>
<dbReference type="EMBL" id="JBBYHU010000001">
    <property type="protein sequence ID" value="MEL1239675.1"/>
    <property type="molecule type" value="Genomic_DNA"/>
</dbReference>
<name>A0ABU9HHT3_9FLAO</name>